<gene>
    <name evidence="2" type="ORF">BFJ72_g14300</name>
</gene>
<dbReference type="Pfam" id="PF19044">
    <property type="entry name" value="P-loop_TraG"/>
    <property type="match status" value="2"/>
</dbReference>
<dbReference type="Proteomes" id="UP000283569">
    <property type="component" value="Unassembled WGS sequence"/>
</dbReference>
<dbReference type="CDD" id="cd01127">
    <property type="entry name" value="TrwB_TraG_TraD_VirD4"/>
    <property type="match status" value="1"/>
</dbReference>
<dbReference type="InterPro" id="IPR025955">
    <property type="entry name" value="TraC/Conjuga_ATPase"/>
</dbReference>
<evidence type="ECO:0000313" key="3">
    <source>
        <dbReference type="Proteomes" id="UP000283569"/>
    </source>
</evidence>
<dbReference type="Gene3D" id="3.40.50.300">
    <property type="entry name" value="P-loop containing nucleotide triphosphate hydrolases"/>
    <property type="match status" value="1"/>
</dbReference>
<dbReference type="Gene3D" id="1.10.8.730">
    <property type="match status" value="1"/>
</dbReference>
<dbReference type="InterPro" id="IPR053155">
    <property type="entry name" value="F-pilin_assembly_TraC"/>
</dbReference>
<dbReference type="SUPFAM" id="SSF52540">
    <property type="entry name" value="P-loop containing nucleoside triphosphate hydrolases"/>
    <property type="match status" value="1"/>
</dbReference>
<reference evidence="2 3" key="1">
    <citation type="journal article" date="2018" name="Sci. Rep.">
        <title>Characterisation of pathogen-specific regions and novel effector candidates in Fusarium oxysporum f. sp. cepae.</title>
        <authorList>
            <person name="Armitage A.D."/>
            <person name="Taylor A."/>
            <person name="Sobczyk M.K."/>
            <person name="Baxter L."/>
            <person name="Greenfield B.P."/>
            <person name="Bates H.J."/>
            <person name="Wilson F."/>
            <person name="Jackson A.C."/>
            <person name="Ott S."/>
            <person name="Harrison R.J."/>
            <person name="Clarkson J.P."/>
        </authorList>
    </citation>
    <scope>NUCLEOTIDE SEQUENCE [LARGE SCALE GENOMIC DNA]</scope>
    <source>
        <strain evidence="2 3">Fp_A8</strain>
    </source>
</reference>
<organism evidence="2 3">
    <name type="scientific">Gibberella intermedia</name>
    <name type="common">Bulb rot disease fungus</name>
    <name type="synonym">Fusarium proliferatum</name>
    <dbReference type="NCBI Taxonomy" id="948311"/>
    <lineage>
        <taxon>Eukaryota</taxon>
        <taxon>Fungi</taxon>
        <taxon>Dikarya</taxon>
        <taxon>Ascomycota</taxon>
        <taxon>Pezizomycotina</taxon>
        <taxon>Sordariomycetes</taxon>
        <taxon>Hypocreomycetidae</taxon>
        <taxon>Hypocreales</taxon>
        <taxon>Nectriaceae</taxon>
        <taxon>Fusarium</taxon>
        <taxon>Fusarium fujikuroi species complex</taxon>
    </lineage>
</organism>
<dbReference type="InterPro" id="IPR043964">
    <property type="entry name" value="P-loop_TraG"/>
</dbReference>
<dbReference type="PANTHER" id="PTHR38467:SF1">
    <property type="entry name" value="CONJUGATIVE TRANSFER: ASSEMBLY"/>
    <property type="match status" value="1"/>
</dbReference>
<feature type="domain" description="TraG P-loop" evidence="1">
    <location>
        <begin position="579"/>
        <end position="805"/>
    </location>
</feature>
<evidence type="ECO:0000259" key="1">
    <source>
        <dbReference type="Pfam" id="PF19044"/>
    </source>
</evidence>
<dbReference type="EMBL" id="MRDB01000102">
    <property type="protein sequence ID" value="RKL24328.1"/>
    <property type="molecule type" value="Genomic_DNA"/>
</dbReference>
<name>A0A420S509_GIBIN</name>
<proteinExistence type="predicted"/>
<dbReference type="InterPro" id="IPR014117">
    <property type="entry name" value="TraC-F-type"/>
</dbReference>
<dbReference type="InterPro" id="IPR027417">
    <property type="entry name" value="P-loop_NTPase"/>
</dbReference>
<protein>
    <recommendedName>
        <fullName evidence="1">TraG P-loop domain-containing protein</fullName>
    </recommendedName>
</protein>
<comment type="caution">
    <text evidence="2">The sequence shown here is derived from an EMBL/GenBank/DDBJ whole genome shotgun (WGS) entry which is preliminary data.</text>
</comment>
<dbReference type="AlphaFoldDB" id="A0A420S509"/>
<dbReference type="Pfam" id="PF11130">
    <property type="entry name" value="TraC_F_IV"/>
    <property type="match status" value="1"/>
</dbReference>
<dbReference type="NCBIfam" id="TIGR02746">
    <property type="entry name" value="TraC-F-type"/>
    <property type="match status" value="1"/>
</dbReference>
<evidence type="ECO:0000313" key="2">
    <source>
        <dbReference type="EMBL" id="RKL24328.1"/>
    </source>
</evidence>
<dbReference type="PANTHER" id="PTHR38467">
    <property type="match status" value="1"/>
</dbReference>
<accession>A0A420S509</accession>
<feature type="domain" description="TraG P-loop" evidence="1">
    <location>
        <begin position="452"/>
        <end position="519"/>
    </location>
</feature>
<sequence length="813" mass="91091">MSAVHQALSQASKRFTPDEYIPTLAYMEENGIFLCDDGHLGVCYWGSPIRGADDSTVDMLKGALSLSLPAGSFVQVSLLGMPDIDLPLALYRARRENGMGRIQSPLAREALTAYSERRADYLSASRMESNLPQIGVKLLDRLVVVSIKIPFKGDKPEEEDVDLIAESGAKLSESLQTVGLMTKRMTEDEYLRVAYRLTHPYDPPKTDSARSDEFLKSQVFDVGESFDVEKDALVLSDNTFAHMLGVSRWPERNPLSTMAFIIGDPLGANNQLKLPYHINLTLHYPDQYSKSTSLKQKAGWINYQAFGPLLRFVPKLAFKKKGMDVMINAIERGATTVEACLSVTVFSKKREEGSRQLAALRSYLQSFDFSTGEEKRVLSPSFWNAFPLFPTAETIKNTFRFKSLAVEQAVTFLPILGEWKGTSRPQPGKGYGFLLQSRRGQLMSFDLYDSPTNMNGVVFAESGAGKSFFTQMLVTEYLSMGAKVWVIDVGRSYLKLCKWLDGSFIEFGTDSDLCMNPFSKIQDLDDEVGLLQAMIEKMAAPIDGLDDLHRSRIEEAIKAVWGANGRASTITDVAMYMINQPDQYVQNIGHMLFSFTRNGSEGHWFDGTANLEMDKDLVVLELEELKSKKTLQQVVLMQIISAIQHEMYLSQDGRPKVLIIDEAWDLLDDPMIARFMEHAYRRFRKYKGSAVIVTQSIADLYGSPSGEAIAANSAFKFILRQNNETIDQSQKEGYLAIGEFGYSQLRTVHSLEGKYSEIMVYTNQGMDIARLVVDRFTQVLFSTSGNERTEVIKAIEAGTHPVQAIDDHIARYG</sequence>